<proteinExistence type="predicted"/>
<keyword evidence="1" id="KW-0614">Plasmid</keyword>
<accession>Q7WXG8</accession>
<reference evidence="1 2" key="1">
    <citation type="journal article" date="2003" name="J. Mol. Biol.">
        <title>Complete nucleotide sequence of pHG1: a Ralstonia eutropha H16 megaplasmid encoding key enzymes of H(2)-based lithoautotrophy and anaerobiosis.</title>
        <authorList>
            <person name="Schwartz E."/>
            <person name="Henne A."/>
            <person name="Cramm R."/>
            <person name="Eitinger T."/>
            <person name="Friedrich B."/>
            <person name="Gottschalk G."/>
        </authorList>
    </citation>
    <scope>NUCLEOTIDE SEQUENCE [LARGE SCALE GENOMIC DNA]</scope>
    <source>
        <strain evidence="2">ATCC 17699 / DSM 428 / KCTC 22496 / NCIMB 10442 / H16 / Stanier 337</strain>
        <plasmid evidence="1 2">megaplasmid pHG1</plasmid>
    </source>
</reference>
<evidence type="ECO:0000313" key="1">
    <source>
        <dbReference type="EMBL" id="AAP85918.1"/>
    </source>
</evidence>
<dbReference type="Proteomes" id="UP000008210">
    <property type="component" value="Plasmid megaplasmid pHG1"/>
</dbReference>
<dbReference type="AlphaFoldDB" id="Q7WXG8"/>
<organism evidence="1 2">
    <name type="scientific">Cupriavidus necator (strain ATCC 17699 / DSM 428 / KCTC 22496 / NCIMB 10442 / H16 / Stanier 337)</name>
    <name type="common">Ralstonia eutropha</name>
    <dbReference type="NCBI Taxonomy" id="381666"/>
    <lineage>
        <taxon>Bacteria</taxon>
        <taxon>Pseudomonadati</taxon>
        <taxon>Pseudomonadota</taxon>
        <taxon>Betaproteobacteria</taxon>
        <taxon>Burkholderiales</taxon>
        <taxon>Burkholderiaceae</taxon>
        <taxon>Cupriavidus</taxon>
    </lineage>
</organism>
<keyword evidence="2" id="KW-1185">Reference proteome</keyword>
<protein>
    <submittedName>
        <fullName evidence="1">Uncharacterized protein</fullName>
    </submittedName>
</protein>
<evidence type="ECO:0000313" key="2">
    <source>
        <dbReference type="Proteomes" id="UP000008210"/>
    </source>
</evidence>
<sequence>MRKVPEIKKSDLNYEDYSWTTVTGDDPKKTKEDADRFSRKEGYEVLTLLNSLKGKDQADLSIRTRQICEWMIHEKLPSDIQGRSKVINWIAANYSDLKEKYPF</sequence>
<dbReference type="KEGG" id="reh:PHG166"/>
<name>Q7WXG8_CUPNH</name>
<dbReference type="eggNOG" id="ENOG5033KSZ">
    <property type="taxonomic scope" value="Bacteria"/>
</dbReference>
<gene>
    <name evidence="1" type="ordered locus">PHG166</name>
</gene>
<geneLocation type="plasmid" evidence="1 2">
    <name>megaplasmid pHG1</name>
</geneLocation>
<dbReference type="HOGENOM" id="CLU_143504_1_0_4"/>
<dbReference type="EMBL" id="AY305378">
    <property type="protein sequence ID" value="AAP85918.1"/>
    <property type="molecule type" value="Genomic_DNA"/>
</dbReference>